<accession>A0A6A6H4T4</accession>
<dbReference type="Proteomes" id="UP000800092">
    <property type="component" value="Unassembled WGS sequence"/>
</dbReference>
<gene>
    <name evidence="2" type="ORF">EV356DRAFT_233290</name>
</gene>
<proteinExistence type="predicted"/>
<sequence>MTRLASASETRVAEVGGQDEEVRSSGTEPSTLFRRASGAYRLRANRAALNKVIKNLARPRSDSKLELVTDFSTGECKIVDNMSMLLLSPWHPLLVSPESHQNHDAHPYPRTVSDLGVLHNPIHRVLAQRSSLKMAQSSLLVLLSQMLRTSLRPCFASSLNPWYEAS</sequence>
<dbReference type="AlphaFoldDB" id="A0A6A6H4T4"/>
<organism evidence="2 3">
    <name type="scientific">Viridothelium virens</name>
    <name type="common">Speckled blister lichen</name>
    <name type="synonym">Trypethelium virens</name>
    <dbReference type="NCBI Taxonomy" id="1048519"/>
    <lineage>
        <taxon>Eukaryota</taxon>
        <taxon>Fungi</taxon>
        <taxon>Dikarya</taxon>
        <taxon>Ascomycota</taxon>
        <taxon>Pezizomycotina</taxon>
        <taxon>Dothideomycetes</taxon>
        <taxon>Dothideomycetes incertae sedis</taxon>
        <taxon>Trypetheliales</taxon>
        <taxon>Trypetheliaceae</taxon>
        <taxon>Viridothelium</taxon>
    </lineage>
</organism>
<name>A0A6A6H4T4_VIRVR</name>
<evidence type="ECO:0000313" key="3">
    <source>
        <dbReference type="Proteomes" id="UP000800092"/>
    </source>
</evidence>
<protein>
    <submittedName>
        <fullName evidence="2">Uncharacterized protein</fullName>
    </submittedName>
</protein>
<keyword evidence="3" id="KW-1185">Reference proteome</keyword>
<reference evidence="2" key="1">
    <citation type="journal article" date="2020" name="Stud. Mycol.">
        <title>101 Dothideomycetes genomes: a test case for predicting lifestyles and emergence of pathogens.</title>
        <authorList>
            <person name="Haridas S."/>
            <person name="Albert R."/>
            <person name="Binder M."/>
            <person name="Bloem J."/>
            <person name="Labutti K."/>
            <person name="Salamov A."/>
            <person name="Andreopoulos B."/>
            <person name="Baker S."/>
            <person name="Barry K."/>
            <person name="Bills G."/>
            <person name="Bluhm B."/>
            <person name="Cannon C."/>
            <person name="Castanera R."/>
            <person name="Culley D."/>
            <person name="Daum C."/>
            <person name="Ezra D."/>
            <person name="Gonzalez J."/>
            <person name="Henrissat B."/>
            <person name="Kuo A."/>
            <person name="Liang C."/>
            <person name="Lipzen A."/>
            <person name="Lutzoni F."/>
            <person name="Magnuson J."/>
            <person name="Mondo S."/>
            <person name="Nolan M."/>
            <person name="Ohm R."/>
            <person name="Pangilinan J."/>
            <person name="Park H.-J."/>
            <person name="Ramirez L."/>
            <person name="Alfaro M."/>
            <person name="Sun H."/>
            <person name="Tritt A."/>
            <person name="Yoshinaga Y."/>
            <person name="Zwiers L.-H."/>
            <person name="Turgeon B."/>
            <person name="Goodwin S."/>
            <person name="Spatafora J."/>
            <person name="Crous P."/>
            <person name="Grigoriev I."/>
        </authorList>
    </citation>
    <scope>NUCLEOTIDE SEQUENCE</scope>
    <source>
        <strain evidence="2">Tuck. ex Michener</strain>
    </source>
</reference>
<dbReference type="EMBL" id="ML991811">
    <property type="protein sequence ID" value="KAF2232917.1"/>
    <property type="molecule type" value="Genomic_DNA"/>
</dbReference>
<feature type="region of interest" description="Disordered" evidence="1">
    <location>
        <begin position="1"/>
        <end position="30"/>
    </location>
</feature>
<evidence type="ECO:0000256" key="1">
    <source>
        <dbReference type="SAM" id="MobiDB-lite"/>
    </source>
</evidence>
<evidence type="ECO:0000313" key="2">
    <source>
        <dbReference type="EMBL" id="KAF2232917.1"/>
    </source>
</evidence>